<evidence type="ECO:0000256" key="1">
    <source>
        <dbReference type="SAM" id="Phobius"/>
    </source>
</evidence>
<gene>
    <name evidence="3" type="ORF">AB8Z38_09315</name>
</gene>
<dbReference type="InterPro" id="IPR012495">
    <property type="entry name" value="TadE-like_dom"/>
</dbReference>
<dbReference type="EMBL" id="CP165734">
    <property type="protein sequence ID" value="XDV59554.1"/>
    <property type="molecule type" value="Genomic_DNA"/>
</dbReference>
<evidence type="ECO:0000313" key="3">
    <source>
        <dbReference type="EMBL" id="XDV59554.1"/>
    </source>
</evidence>
<feature type="transmembrane region" description="Helical" evidence="1">
    <location>
        <begin position="30"/>
        <end position="53"/>
    </location>
</feature>
<keyword evidence="1" id="KW-1133">Transmembrane helix</keyword>
<feature type="domain" description="TadE-like" evidence="2">
    <location>
        <begin position="24"/>
        <end position="66"/>
    </location>
</feature>
<accession>A0AB39XNJ3</accession>
<evidence type="ECO:0000259" key="2">
    <source>
        <dbReference type="Pfam" id="PF07811"/>
    </source>
</evidence>
<keyword evidence="1" id="KW-0812">Transmembrane</keyword>
<name>A0AB39XNJ3_9BRAD</name>
<proteinExistence type="predicted"/>
<dbReference type="Pfam" id="PF07811">
    <property type="entry name" value="TadE"/>
    <property type="match status" value="1"/>
</dbReference>
<keyword evidence="1" id="KW-0472">Membrane</keyword>
<organism evidence="3">
    <name type="scientific">Bradyrhizobium sp. LLZ17</name>
    <dbReference type="NCBI Taxonomy" id="3239388"/>
    <lineage>
        <taxon>Bacteria</taxon>
        <taxon>Pseudomonadati</taxon>
        <taxon>Pseudomonadota</taxon>
        <taxon>Alphaproteobacteria</taxon>
        <taxon>Hyphomicrobiales</taxon>
        <taxon>Nitrobacteraceae</taxon>
        <taxon>Bradyrhizobium</taxon>
    </lineage>
</organism>
<protein>
    <submittedName>
        <fullName evidence="3">TadE/TadG family type IV pilus assembly protein</fullName>
    </submittedName>
</protein>
<dbReference type="RefSeq" id="WP_369724463.1">
    <property type="nucleotide sequence ID" value="NZ_CP165734.1"/>
</dbReference>
<dbReference type="AlphaFoldDB" id="A0AB39XNJ3"/>
<sequence>MTATHAVPITRRRRWRAFVADRKGATAVEFALIGPAFIALLVALIQTFLVFFAQQLLEQVVNQSSRTILTGQAQGQSMTQAQFAQAVCSNVVILFNCNGLMIDVQVANSWGSTNTAMPTLTYDANGNVTNVWQFNPGNQGDIVVVRVMYLWPVFLGPLGFNLANQPGNSVRLMMSSTAFMNEAFVNS</sequence>
<reference evidence="3" key="1">
    <citation type="submission" date="2024-08" db="EMBL/GenBank/DDBJ databases">
        <authorList>
            <person name="Chaddad Z."/>
            <person name="Lamrabet M."/>
            <person name="Bouhnik O."/>
            <person name="Alami S."/>
            <person name="Wipf D."/>
            <person name="Courty P.E."/>
            <person name="Missbah El Idrissi M."/>
        </authorList>
    </citation>
    <scope>NUCLEOTIDE SEQUENCE</scope>
    <source>
        <strain evidence="3">LLZ17</strain>
    </source>
</reference>